<reference evidence="4 5" key="1">
    <citation type="submission" date="2019-04" db="EMBL/GenBank/DDBJ databases">
        <title>Friends and foes A comparative genomics study of 23 Aspergillus species from section Flavi.</title>
        <authorList>
            <consortium name="DOE Joint Genome Institute"/>
            <person name="Kjaerbolling I."/>
            <person name="Vesth T."/>
            <person name="Frisvad J.C."/>
            <person name="Nybo J.L."/>
            <person name="Theobald S."/>
            <person name="Kildgaard S."/>
            <person name="Isbrandt T."/>
            <person name="Kuo A."/>
            <person name="Sato A."/>
            <person name="Lyhne E.K."/>
            <person name="Kogle M.E."/>
            <person name="Wiebenga A."/>
            <person name="Kun R.S."/>
            <person name="Lubbers R.J."/>
            <person name="Makela M.R."/>
            <person name="Barry K."/>
            <person name="Chovatia M."/>
            <person name="Clum A."/>
            <person name="Daum C."/>
            <person name="Haridas S."/>
            <person name="He G."/>
            <person name="LaButti K."/>
            <person name="Lipzen A."/>
            <person name="Mondo S."/>
            <person name="Riley R."/>
            <person name="Salamov A."/>
            <person name="Simmons B.A."/>
            <person name="Magnuson J.K."/>
            <person name="Henrissat B."/>
            <person name="Mortensen U.H."/>
            <person name="Larsen T.O."/>
            <person name="Devries R.P."/>
            <person name="Grigoriev I.V."/>
            <person name="Machida M."/>
            <person name="Baker S.E."/>
            <person name="Andersen M.R."/>
        </authorList>
    </citation>
    <scope>NUCLEOTIDE SEQUENCE [LARGE SCALE GENOMIC DNA]</scope>
    <source>
        <strain evidence="4 5">CBS 151.66</strain>
    </source>
</reference>
<feature type="region of interest" description="Disordered" evidence="2">
    <location>
        <begin position="559"/>
        <end position="607"/>
    </location>
</feature>
<dbReference type="EMBL" id="ML732405">
    <property type="protein sequence ID" value="KAB8068260.1"/>
    <property type="molecule type" value="Genomic_DNA"/>
</dbReference>
<keyword evidence="1" id="KW-0597">Phosphoprotein</keyword>
<feature type="compositionally biased region" description="Basic residues" evidence="2">
    <location>
        <begin position="109"/>
        <end position="131"/>
    </location>
</feature>
<accession>A0A5N5WM42</accession>
<dbReference type="PANTHER" id="PTHR31941:SF16">
    <property type="entry name" value="PHOSPHATIDYLINOSITOL 4,5-BISPHOSPHATE-BINDING PROTEIN SLM1-RELATED"/>
    <property type="match status" value="1"/>
</dbReference>
<dbReference type="PANTHER" id="PTHR31941">
    <property type="entry name" value="CYTOSKELETAL SIGNALING PROTEIN SLM1"/>
    <property type="match status" value="1"/>
</dbReference>
<sequence length="836" mass="91640">MAMAVRSQTPLQDAYAAIPQPADPMFPAQGYGARSASRPNSLIANSSYNLASGAAAEPSYAYAGRFHEEFDAASQRGSVVFEGPSSAAVQRSASQMSNSRSATPTRSGTLKKKSSLSKRGSMRRSGSKRSLRAGSVRSLVLGDKEKYSVDGVEDPNSAFYVPIPTGGNPTEVLAERFQAWRKVLKDLIVFFKELQKSYETRSRLFMSASNIINNSTIPPTFLKSGGLADATEILRDFHKKAYLEGTKAAEVESELVGQLMGLRNDLQKKTKEIRSLSGDFRNSVDKEVDATRKSVRHLHEALGLVDTDPAATSGKGDPFIVRLNVDKQIEKQIEEENYLHRAFLNLESSGRELESIVVSEIQKAYKTYANILSREADEAYDTAEKLRAGPISMPHDHEWNSFVAETDDLVDPRVPLRDVENISYPGKDHPAAVEVRSGMLERKSKYLKSYTPGWYVLSPTHLHEFKSADRVAWQTPVMSLYLPEQKLGSHSQPDSTSHKFMLKGRQTGTMHRGHSWVFRAESHETMKAWYDDIESLVSKTGEARNAFVRRHVRTVSGASYGRTSASSDGVMDEDEADRTPYSAGSVVLNQERPASQPREPGGRFPSDVQIDRHLQVPLSPSSGESSGERDLLAAVGSLPDGKSPLDSARQSMDTSPDQPMRESFERQDSYYGNWMNPASRQKQLQAHQGYSSYGNRDTGRSERGGTVPSLIAGMKSTGSRDPSSTGQRDRGESTSTALTNTNVTDHTHNTVPTSINENPESLSHETEELQADAWKQRQGPPSVPASSITAVPVNIPGSGLSQSNEGMKRPPAQSKNSASNLALQIPGHYPSANIPA</sequence>
<organism evidence="4 5">
    <name type="scientific">Aspergillus leporis</name>
    <dbReference type="NCBI Taxonomy" id="41062"/>
    <lineage>
        <taxon>Eukaryota</taxon>
        <taxon>Fungi</taxon>
        <taxon>Dikarya</taxon>
        <taxon>Ascomycota</taxon>
        <taxon>Pezizomycotina</taxon>
        <taxon>Eurotiomycetes</taxon>
        <taxon>Eurotiomycetidae</taxon>
        <taxon>Eurotiales</taxon>
        <taxon>Aspergillaceae</taxon>
        <taxon>Aspergillus</taxon>
        <taxon>Aspergillus subgen. Circumdati</taxon>
    </lineage>
</organism>
<dbReference type="AlphaFoldDB" id="A0A5N5WM42"/>
<dbReference type="Pfam" id="PF20399">
    <property type="entry name" value="PH_20"/>
    <property type="match status" value="1"/>
</dbReference>
<feature type="compositionally biased region" description="Polar residues" evidence="2">
    <location>
        <begin position="648"/>
        <end position="657"/>
    </location>
</feature>
<dbReference type="OrthoDB" id="5598057at2759"/>
<dbReference type="Pfam" id="PF20400">
    <property type="entry name" value="BAR_4"/>
    <property type="match status" value="1"/>
</dbReference>
<name>A0A5N5WM42_9EURO</name>
<dbReference type="SMART" id="SM00233">
    <property type="entry name" value="PH"/>
    <property type="match status" value="1"/>
</dbReference>
<feature type="region of interest" description="Disordered" evidence="2">
    <location>
        <begin position="635"/>
        <end position="663"/>
    </location>
</feature>
<dbReference type="InterPro" id="IPR011993">
    <property type="entry name" value="PH-like_dom_sf"/>
</dbReference>
<feature type="region of interest" description="Disordered" evidence="2">
    <location>
        <begin position="84"/>
        <end position="133"/>
    </location>
</feature>
<dbReference type="Proteomes" id="UP000326565">
    <property type="component" value="Unassembled WGS sequence"/>
</dbReference>
<protein>
    <recommendedName>
        <fullName evidence="3">PH domain-containing protein</fullName>
    </recommendedName>
</protein>
<evidence type="ECO:0000256" key="1">
    <source>
        <dbReference type="ARBA" id="ARBA00022553"/>
    </source>
</evidence>
<proteinExistence type="predicted"/>
<keyword evidence="5" id="KW-1185">Reference proteome</keyword>
<dbReference type="InterPro" id="IPR046868">
    <property type="entry name" value="BAR_4"/>
</dbReference>
<feature type="compositionally biased region" description="Polar residues" evidence="2">
    <location>
        <begin position="813"/>
        <end position="822"/>
    </location>
</feature>
<evidence type="ECO:0000256" key="2">
    <source>
        <dbReference type="SAM" id="MobiDB-lite"/>
    </source>
</evidence>
<feature type="region of interest" description="Disordered" evidence="2">
    <location>
        <begin position="680"/>
        <end position="836"/>
    </location>
</feature>
<dbReference type="CDD" id="cd13311">
    <property type="entry name" value="PH_Slm1"/>
    <property type="match status" value="1"/>
</dbReference>
<dbReference type="InterPro" id="IPR043453">
    <property type="entry name" value="Slm1_PH"/>
</dbReference>
<feature type="domain" description="PH" evidence="3">
    <location>
        <begin position="433"/>
        <end position="538"/>
    </location>
</feature>
<evidence type="ECO:0000259" key="3">
    <source>
        <dbReference type="PROSITE" id="PS50003"/>
    </source>
</evidence>
<dbReference type="InterPro" id="IPR046869">
    <property type="entry name" value="SLM1/RGC1-like_PH"/>
</dbReference>
<dbReference type="SUPFAM" id="SSF50729">
    <property type="entry name" value="PH domain-like"/>
    <property type="match status" value="1"/>
</dbReference>
<feature type="compositionally biased region" description="Polar residues" evidence="2">
    <location>
        <begin position="680"/>
        <end position="695"/>
    </location>
</feature>
<feature type="compositionally biased region" description="Polar residues" evidence="2">
    <location>
        <begin position="716"/>
        <end position="726"/>
    </location>
</feature>
<dbReference type="InterPro" id="IPR001849">
    <property type="entry name" value="PH_domain"/>
</dbReference>
<feature type="compositionally biased region" description="Polar residues" evidence="2">
    <location>
        <begin position="87"/>
        <end position="105"/>
    </location>
</feature>
<dbReference type="PROSITE" id="PS50003">
    <property type="entry name" value="PH_DOMAIN"/>
    <property type="match status" value="1"/>
</dbReference>
<evidence type="ECO:0000313" key="4">
    <source>
        <dbReference type="EMBL" id="KAB8068260.1"/>
    </source>
</evidence>
<evidence type="ECO:0000313" key="5">
    <source>
        <dbReference type="Proteomes" id="UP000326565"/>
    </source>
</evidence>
<gene>
    <name evidence="4" type="ORF">BDV29DRAFT_72664</name>
</gene>
<feature type="compositionally biased region" description="Low complexity" evidence="2">
    <location>
        <begin position="739"/>
        <end position="753"/>
    </location>
</feature>
<dbReference type="Gene3D" id="2.30.29.30">
    <property type="entry name" value="Pleckstrin-homology domain (PH domain)/Phosphotyrosine-binding domain (PTB)"/>
    <property type="match status" value="1"/>
</dbReference>